<dbReference type="EMBL" id="QRDW01000003">
    <property type="protein sequence ID" value="RED51606.1"/>
    <property type="molecule type" value="Genomic_DNA"/>
</dbReference>
<dbReference type="GO" id="GO:0050479">
    <property type="term" value="F:glyceryl-ether monooxygenase activity"/>
    <property type="evidence" value="ECO:0007669"/>
    <property type="project" value="TreeGrafter"/>
</dbReference>
<evidence type="ECO:0000256" key="2">
    <source>
        <dbReference type="ARBA" id="ARBA00022692"/>
    </source>
</evidence>
<dbReference type="PANTHER" id="PTHR21624">
    <property type="entry name" value="STEROL DESATURASE-RELATED PROTEIN"/>
    <property type="match status" value="1"/>
</dbReference>
<accession>A0A3D9HRW7</accession>
<protein>
    <submittedName>
        <fullName evidence="9">Sterol desaturase/sphingolipid hydroxylase (Fatty acid hydroxylase superfamily)</fullName>
    </submittedName>
</protein>
<dbReference type="PANTHER" id="PTHR21624:SF1">
    <property type="entry name" value="ALKYLGLYCEROL MONOOXYGENASE"/>
    <property type="match status" value="1"/>
</dbReference>
<dbReference type="InterPro" id="IPR051689">
    <property type="entry name" value="Sterol_desaturase/TMEM195"/>
</dbReference>
<dbReference type="Proteomes" id="UP000256845">
    <property type="component" value="Unassembled WGS sequence"/>
</dbReference>
<feature type="transmembrane region" description="Helical" evidence="7">
    <location>
        <begin position="57"/>
        <end position="78"/>
    </location>
</feature>
<dbReference type="Pfam" id="PF04116">
    <property type="entry name" value="FA_hydroxylase"/>
    <property type="match status" value="1"/>
</dbReference>
<comment type="caution">
    <text evidence="9">The sequence shown here is derived from an EMBL/GenBank/DDBJ whole genome shotgun (WGS) entry which is preliminary data.</text>
</comment>
<dbReference type="GO" id="GO:0006643">
    <property type="term" value="P:membrane lipid metabolic process"/>
    <property type="evidence" value="ECO:0007669"/>
    <property type="project" value="TreeGrafter"/>
</dbReference>
<evidence type="ECO:0000259" key="8">
    <source>
        <dbReference type="Pfam" id="PF04116"/>
    </source>
</evidence>
<feature type="transmembrane region" description="Helical" evidence="7">
    <location>
        <begin position="98"/>
        <end position="117"/>
    </location>
</feature>
<name>A0A3D9HRW7_9PROT</name>
<proteinExistence type="predicted"/>
<keyword evidence="3 7" id="KW-1133">Transmembrane helix</keyword>
<evidence type="ECO:0000256" key="7">
    <source>
        <dbReference type="SAM" id="Phobius"/>
    </source>
</evidence>
<dbReference type="OrthoDB" id="9770329at2"/>
<evidence type="ECO:0000256" key="5">
    <source>
        <dbReference type="ARBA" id="ARBA00023098"/>
    </source>
</evidence>
<dbReference type="GO" id="GO:0005506">
    <property type="term" value="F:iron ion binding"/>
    <property type="evidence" value="ECO:0007669"/>
    <property type="project" value="InterPro"/>
</dbReference>
<organism evidence="9 10">
    <name type="scientific">Aestuariispira insulae</name>
    <dbReference type="NCBI Taxonomy" id="1461337"/>
    <lineage>
        <taxon>Bacteria</taxon>
        <taxon>Pseudomonadati</taxon>
        <taxon>Pseudomonadota</taxon>
        <taxon>Alphaproteobacteria</taxon>
        <taxon>Rhodospirillales</taxon>
        <taxon>Kiloniellaceae</taxon>
        <taxon>Aestuariispira</taxon>
    </lineage>
</organism>
<evidence type="ECO:0000256" key="6">
    <source>
        <dbReference type="ARBA" id="ARBA00023136"/>
    </source>
</evidence>
<evidence type="ECO:0000313" key="10">
    <source>
        <dbReference type="Proteomes" id="UP000256845"/>
    </source>
</evidence>
<sequence>MLAWLPGFVASTIDTVLLALEALIYPAVGFLLLALLVKRGNAIREIAKAIPETGINLGLVIFNAILVTPVIAGIAILFSELFDAQGYRVIDPGVWRELPFVLTLFLAIFIGDFTGYWRHRLEHCRWLWPAHAVHHSDTEMTWLTLERFHPLNRLTTYMIDSAVLLWLGFPPEALLANNLVRHYYGYLIHADLPWRYGFFDRIFVSPTMHRWHHADDPRAFNTNYATVFSLFDRAFGTYRVPGPCDAPLGVSADMGQGIAGQLAYPLRLKPYRSQASQFSSGGEKI</sequence>
<dbReference type="AlphaFoldDB" id="A0A3D9HRW7"/>
<evidence type="ECO:0000256" key="4">
    <source>
        <dbReference type="ARBA" id="ARBA00023002"/>
    </source>
</evidence>
<evidence type="ECO:0000313" key="9">
    <source>
        <dbReference type="EMBL" id="RED51606.1"/>
    </source>
</evidence>
<feature type="transmembrane region" description="Helical" evidence="7">
    <location>
        <begin position="16"/>
        <end position="37"/>
    </location>
</feature>
<dbReference type="GO" id="GO:0016020">
    <property type="term" value="C:membrane"/>
    <property type="evidence" value="ECO:0007669"/>
    <property type="project" value="GOC"/>
</dbReference>
<dbReference type="RefSeq" id="WP_115936470.1">
    <property type="nucleotide sequence ID" value="NZ_QRDW01000003.1"/>
</dbReference>
<evidence type="ECO:0000256" key="3">
    <source>
        <dbReference type="ARBA" id="ARBA00022989"/>
    </source>
</evidence>
<keyword evidence="5" id="KW-0443">Lipid metabolism</keyword>
<feature type="domain" description="Fatty acid hydroxylase" evidence="8">
    <location>
        <begin position="105"/>
        <end position="237"/>
    </location>
</feature>
<reference evidence="9 10" key="1">
    <citation type="submission" date="2018-07" db="EMBL/GenBank/DDBJ databases">
        <title>Genomic Encyclopedia of Type Strains, Phase III (KMG-III): the genomes of soil and plant-associated and newly described type strains.</title>
        <authorList>
            <person name="Whitman W."/>
        </authorList>
    </citation>
    <scope>NUCLEOTIDE SEQUENCE [LARGE SCALE GENOMIC DNA]</scope>
    <source>
        <strain evidence="9 10">CECT 8488</strain>
    </source>
</reference>
<keyword evidence="2 7" id="KW-0812">Transmembrane</keyword>
<keyword evidence="6 7" id="KW-0472">Membrane</keyword>
<dbReference type="GO" id="GO:0012505">
    <property type="term" value="C:endomembrane system"/>
    <property type="evidence" value="ECO:0007669"/>
    <property type="project" value="UniProtKB-SubCell"/>
</dbReference>
<dbReference type="GO" id="GO:0008610">
    <property type="term" value="P:lipid biosynthetic process"/>
    <property type="evidence" value="ECO:0007669"/>
    <property type="project" value="InterPro"/>
</dbReference>
<keyword evidence="4" id="KW-0560">Oxidoreductase</keyword>
<evidence type="ECO:0000256" key="1">
    <source>
        <dbReference type="ARBA" id="ARBA00004127"/>
    </source>
</evidence>
<dbReference type="InterPro" id="IPR006694">
    <property type="entry name" value="Fatty_acid_hydroxylase"/>
</dbReference>
<keyword evidence="10" id="KW-1185">Reference proteome</keyword>
<comment type="subcellular location">
    <subcellularLocation>
        <location evidence="1">Endomembrane system</location>
        <topology evidence="1">Multi-pass membrane protein</topology>
    </subcellularLocation>
</comment>
<gene>
    <name evidence="9" type="ORF">DFP90_103409</name>
</gene>